<keyword evidence="2 10" id="KW-0813">Transport</keyword>
<organism evidence="12 13">
    <name type="scientific">Henosepilachna vigintioctopunctata</name>
    <dbReference type="NCBI Taxonomy" id="420089"/>
    <lineage>
        <taxon>Eukaryota</taxon>
        <taxon>Metazoa</taxon>
        <taxon>Ecdysozoa</taxon>
        <taxon>Arthropoda</taxon>
        <taxon>Hexapoda</taxon>
        <taxon>Insecta</taxon>
        <taxon>Pterygota</taxon>
        <taxon>Neoptera</taxon>
        <taxon>Endopterygota</taxon>
        <taxon>Coleoptera</taxon>
        <taxon>Polyphaga</taxon>
        <taxon>Cucujiformia</taxon>
        <taxon>Coccinelloidea</taxon>
        <taxon>Coccinellidae</taxon>
        <taxon>Epilachninae</taxon>
        <taxon>Epilachnini</taxon>
        <taxon>Henosepilachna</taxon>
    </lineage>
</organism>
<dbReference type="GO" id="GO:0015187">
    <property type="term" value="F:glycine transmembrane transporter activity"/>
    <property type="evidence" value="ECO:0007669"/>
    <property type="project" value="UniProtKB-UniRule"/>
</dbReference>
<evidence type="ECO:0000256" key="2">
    <source>
        <dbReference type="ARBA" id="ARBA00022448"/>
    </source>
</evidence>
<dbReference type="Pfam" id="PF00153">
    <property type="entry name" value="Mito_carr"/>
    <property type="match status" value="3"/>
</dbReference>
<dbReference type="Proteomes" id="UP001431783">
    <property type="component" value="Unassembled WGS sequence"/>
</dbReference>
<dbReference type="PANTHER" id="PTHR46181:SF3">
    <property type="entry name" value="MITOCHONDRIAL GLYCINE TRANSPORTER"/>
    <property type="match status" value="1"/>
</dbReference>
<comment type="similarity">
    <text evidence="10">Belongs to the mitochondrial carrier (TC 2.A.29) family. SLC25A38 subfamily.</text>
</comment>
<dbReference type="InterPro" id="IPR018108">
    <property type="entry name" value="MCP_transmembrane"/>
</dbReference>
<proteinExistence type="inferred from homology"/>
<keyword evidence="7 10" id="KW-0496">Mitochondrion</keyword>
<dbReference type="EMBL" id="JARQZJ010000121">
    <property type="protein sequence ID" value="KAK9888034.1"/>
    <property type="molecule type" value="Genomic_DNA"/>
</dbReference>
<evidence type="ECO:0000256" key="9">
    <source>
        <dbReference type="ARBA" id="ARBA00034060"/>
    </source>
</evidence>
<accession>A0AAW1UY38</accession>
<comment type="subcellular location">
    <subcellularLocation>
        <location evidence="1">Membrane</location>
        <topology evidence="1">Multi-pass membrane protein</topology>
    </subcellularLocation>
    <subcellularLocation>
        <location evidence="10">Mitochondrion inner membrane</location>
        <topology evidence="10">Multi-pass membrane protein</topology>
    </subcellularLocation>
</comment>
<dbReference type="GO" id="GO:0005743">
    <property type="term" value="C:mitochondrial inner membrane"/>
    <property type="evidence" value="ECO:0007669"/>
    <property type="project" value="UniProtKB-SubCell"/>
</dbReference>
<comment type="function">
    <text evidence="10">Mitochondrial glycine transporter that imports glycine into the mitochondrial matrix. Plays an important role in providing glycine for the first enzymatic step in heme biosynthesis, the condensation of glycine with succinyl-CoA to produce 5-aminolevulinate (ALA) in the miochondrial matrix.</text>
</comment>
<dbReference type="InterPro" id="IPR030847">
    <property type="entry name" value="Hem25/SLC25A38"/>
</dbReference>
<keyword evidence="4 10" id="KW-0677">Repeat</keyword>
<keyword evidence="13" id="KW-1185">Reference proteome</keyword>
<keyword evidence="6 10" id="KW-1133">Transmembrane helix</keyword>
<keyword evidence="5 10" id="KW-0999">Mitochondrion inner membrane</keyword>
<dbReference type="Gene3D" id="1.50.40.10">
    <property type="entry name" value="Mitochondrial carrier domain"/>
    <property type="match status" value="1"/>
</dbReference>
<dbReference type="PANTHER" id="PTHR46181">
    <property type="entry name" value="MITOCHONDRIAL GLYCINE TRANSPORTER"/>
    <property type="match status" value="1"/>
</dbReference>
<dbReference type="AlphaFoldDB" id="A0AAW1UY38"/>
<dbReference type="PROSITE" id="PS50920">
    <property type="entry name" value="SOLCAR"/>
    <property type="match status" value="3"/>
</dbReference>
<dbReference type="HAMAP" id="MF_03064">
    <property type="entry name" value="SLC25A38"/>
    <property type="match status" value="1"/>
</dbReference>
<keyword evidence="8 10" id="KW-0472">Membrane</keyword>
<dbReference type="GO" id="GO:1904983">
    <property type="term" value="P:glycine import into mitochondrion"/>
    <property type="evidence" value="ECO:0007669"/>
    <property type="project" value="UniProtKB-UniRule"/>
</dbReference>
<evidence type="ECO:0000256" key="6">
    <source>
        <dbReference type="ARBA" id="ARBA00022989"/>
    </source>
</evidence>
<evidence type="ECO:0000256" key="10">
    <source>
        <dbReference type="HAMAP-Rule" id="MF_03064"/>
    </source>
</evidence>
<evidence type="ECO:0000256" key="1">
    <source>
        <dbReference type="ARBA" id="ARBA00004141"/>
    </source>
</evidence>
<evidence type="ECO:0000256" key="4">
    <source>
        <dbReference type="ARBA" id="ARBA00022737"/>
    </source>
</evidence>
<dbReference type="SUPFAM" id="SSF103506">
    <property type="entry name" value="Mitochondrial carrier"/>
    <property type="match status" value="1"/>
</dbReference>
<evidence type="ECO:0000313" key="12">
    <source>
        <dbReference type="EMBL" id="KAK9888034.1"/>
    </source>
</evidence>
<feature type="repeat" description="Solcar" evidence="11">
    <location>
        <begin position="136"/>
        <end position="220"/>
    </location>
</feature>
<feature type="repeat" description="Solcar" evidence="11">
    <location>
        <begin position="230"/>
        <end position="314"/>
    </location>
</feature>
<sequence length="318" mass="35072">MHEPNDLICLSDSIDNYFHNTTNSKDNPDKKNNYLQDFPLVKSFVAGAFSGTCSTVLFQPLDLVKTRLQNPPAISINGRHGALSMLNIFADILHEQRIKGLWKGITPSLTRCVPGVGLYFCTLDIMKSRFLKNNQPGPVQAVALGVAARSISGALLIPITVIKTRYESGIYNYNGVLSALKEIYVKEGIKGMTCGLLPTLFRDAPFSGLYLMFYTQTKKLVPSDVLNSPYASPAHFTCGITSGILASLVTQPADVVKTKVQLYPNKFDGIWSATVHVHAKYGIKGYFKGIVPRTLRRTLMAAMSWTIYERVSQSIGLK</sequence>
<comment type="caution">
    <text evidence="12">The sequence shown here is derived from an EMBL/GenBank/DDBJ whole genome shotgun (WGS) entry which is preliminary data.</text>
</comment>
<evidence type="ECO:0000256" key="11">
    <source>
        <dbReference type="PROSITE-ProRule" id="PRU00282"/>
    </source>
</evidence>
<evidence type="ECO:0000256" key="3">
    <source>
        <dbReference type="ARBA" id="ARBA00022692"/>
    </source>
</evidence>
<evidence type="ECO:0000256" key="8">
    <source>
        <dbReference type="ARBA" id="ARBA00023136"/>
    </source>
</evidence>
<evidence type="ECO:0000256" key="5">
    <source>
        <dbReference type="ARBA" id="ARBA00022792"/>
    </source>
</evidence>
<feature type="repeat" description="Solcar" evidence="11">
    <location>
        <begin position="38"/>
        <end position="129"/>
    </location>
</feature>
<evidence type="ECO:0000313" key="13">
    <source>
        <dbReference type="Proteomes" id="UP001431783"/>
    </source>
</evidence>
<reference evidence="12 13" key="1">
    <citation type="submission" date="2023-03" db="EMBL/GenBank/DDBJ databases">
        <title>Genome insight into feeding habits of ladybird beetles.</title>
        <authorList>
            <person name="Li H.-S."/>
            <person name="Huang Y.-H."/>
            <person name="Pang H."/>
        </authorList>
    </citation>
    <scope>NUCLEOTIDE SEQUENCE [LARGE SCALE GENOMIC DNA]</scope>
    <source>
        <strain evidence="12">SYSU_2023b</strain>
        <tissue evidence="12">Whole body</tissue>
    </source>
</reference>
<dbReference type="InterPro" id="IPR023395">
    <property type="entry name" value="MCP_dom_sf"/>
</dbReference>
<name>A0AAW1UY38_9CUCU</name>
<evidence type="ECO:0000256" key="7">
    <source>
        <dbReference type="ARBA" id="ARBA00023128"/>
    </source>
</evidence>
<keyword evidence="3 10" id="KW-0812">Transmembrane</keyword>
<comment type="catalytic activity">
    <reaction evidence="9 10">
        <text>glycine(in) = glycine(out)</text>
        <dbReference type="Rhea" id="RHEA:70715"/>
        <dbReference type="ChEBI" id="CHEBI:57305"/>
    </reaction>
</comment>
<protein>
    <recommendedName>
        <fullName evidence="10">Mitochondrial glycine transporter</fullName>
    </recommendedName>
    <alternativeName>
        <fullName evidence="10">Solute carrier family 25 member 38 homolog</fullName>
    </alternativeName>
</protein>
<gene>
    <name evidence="12" type="ORF">WA026_000315</name>
</gene>